<keyword evidence="10" id="KW-1185">Reference proteome</keyword>
<dbReference type="GO" id="GO:0006592">
    <property type="term" value="P:ornithine biosynthetic process"/>
    <property type="evidence" value="ECO:0007669"/>
    <property type="project" value="TreeGrafter"/>
</dbReference>
<dbReference type="EC" id="2.3.1.35" evidence="8"/>
<evidence type="ECO:0000256" key="8">
    <source>
        <dbReference type="HAMAP-Rule" id="MF_01106"/>
    </source>
</evidence>
<feature type="site" description="Involved in the stabilization of negative charge on the oxyanion by the formation of the oxyanion hole" evidence="8">
    <location>
        <position position="123"/>
    </location>
</feature>
<dbReference type="GO" id="GO:0004358">
    <property type="term" value="F:L-glutamate N-acetyltransferase activity, acting on acetyl-L-ornithine as donor"/>
    <property type="evidence" value="ECO:0007669"/>
    <property type="project" value="UniProtKB-UniRule"/>
</dbReference>
<accession>A0AAQ3LB70</accession>
<dbReference type="NCBIfam" id="TIGR00120">
    <property type="entry name" value="ArgJ"/>
    <property type="match status" value="1"/>
</dbReference>
<dbReference type="HAMAP" id="MF_01106">
    <property type="entry name" value="ArgJ"/>
    <property type="match status" value="1"/>
</dbReference>
<evidence type="ECO:0000256" key="5">
    <source>
        <dbReference type="ARBA" id="ARBA00022679"/>
    </source>
</evidence>
<dbReference type="Gene3D" id="3.10.20.340">
    <property type="entry name" value="ArgJ beta chain, C-terminal domain"/>
    <property type="match status" value="1"/>
</dbReference>
<dbReference type="Proteomes" id="UP001304300">
    <property type="component" value="Chromosome"/>
</dbReference>
<feature type="binding site" evidence="8">
    <location>
        <position position="187"/>
    </location>
    <ligand>
        <name>substrate</name>
    </ligand>
</feature>
<keyword evidence="6 8" id="KW-0068">Autocatalytic cleavage</keyword>
<dbReference type="InterPro" id="IPR016117">
    <property type="entry name" value="ArgJ-like_dom_sf"/>
</dbReference>
<evidence type="ECO:0000256" key="4">
    <source>
        <dbReference type="ARBA" id="ARBA00022605"/>
    </source>
</evidence>
<feature type="active site" description="Nucleophile" evidence="8">
    <location>
        <position position="198"/>
    </location>
</feature>
<feature type="binding site" evidence="8">
    <location>
        <position position="198"/>
    </location>
    <ligand>
        <name>substrate</name>
    </ligand>
</feature>
<evidence type="ECO:0000256" key="2">
    <source>
        <dbReference type="ARBA" id="ARBA00011475"/>
    </source>
</evidence>
<dbReference type="InterPro" id="IPR042195">
    <property type="entry name" value="ArgJ_beta_C"/>
</dbReference>
<dbReference type="EMBL" id="CP136920">
    <property type="protein sequence ID" value="WOO42087.1"/>
    <property type="molecule type" value="Genomic_DNA"/>
</dbReference>
<dbReference type="SUPFAM" id="SSF56266">
    <property type="entry name" value="DmpA/ArgJ-like"/>
    <property type="match status" value="1"/>
</dbReference>
<keyword evidence="5 8" id="KW-0808">Transferase</keyword>
<comment type="function">
    <text evidence="8">Catalyzes two activities which are involved in the cyclic version of arginine biosynthesis: the synthesis of N-acetylglutamate from glutamate and acetyl-CoA as the acetyl donor, and of ornithine by transacetylation between N(2)-acetylornithine and glutamate.</text>
</comment>
<feature type="binding site" evidence="8">
    <location>
        <position position="161"/>
    </location>
    <ligand>
        <name>substrate</name>
    </ligand>
</feature>
<dbReference type="KEGG" id="puo:RZN69_03235"/>
<comment type="catalytic activity">
    <reaction evidence="8">
        <text>N(2)-acetyl-L-ornithine + L-glutamate = N-acetyl-L-glutamate + L-ornithine</text>
        <dbReference type="Rhea" id="RHEA:15349"/>
        <dbReference type="ChEBI" id="CHEBI:29985"/>
        <dbReference type="ChEBI" id="CHEBI:44337"/>
        <dbReference type="ChEBI" id="CHEBI:46911"/>
        <dbReference type="ChEBI" id="CHEBI:57805"/>
        <dbReference type="EC" id="2.3.1.35"/>
    </reaction>
</comment>
<dbReference type="RefSeq" id="WP_317834571.1">
    <property type="nucleotide sequence ID" value="NZ_CP136920.1"/>
</dbReference>
<evidence type="ECO:0000256" key="3">
    <source>
        <dbReference type="ARBA" id="ARBA00022571"/>
    </source>
</evidence>
<comment type="pathway">
    <text evidence="8">Amino-acid biosynthesis; L-arginine biosynthesis; N(2)-acetyl-L-ornithine from L-glutamate: step 1/4.</text>
</comment>
<name>A0AAQ3LB70_9BACT</name>
<dbReference type="AlphaFoldDB" id="A0AAQ3LB70"/>
<reference evidence="9 10" key="1">
    <citation type="submission" date="2023-10" db="EMBL/GenBank/DDBJ databases">
        <title>Rubellicoccus peritrichatus gen. nov., sp. nov., isolated from an algae of coral reef tank.</title>
        <authorList>
            <person name="Luo J."/>
        </authorList>
    </citation>
    <scope>NUCLEOTIDE SEQUENCE [LARGE SCALE GENOMIC DNA]</scope>
    <source>
        <strain evidence="9 10">CR14</strain>
    </source>
</reference>
<comment type="catalytic activity">
    <reaction evidence="8">
        <text>L-glutamate + acetyl-CoA = N-acetyl-L-glutamate + CoA + H(+)</text>
        <dbReference type="Rhea" id="RHEA:24292"/>
        <dbReference type="ChEBI" id="CHEBI:15378"/>
        <dbReference type="ChEBI" id="CHEBI:29985"/>
        <dbReference type="ChEBI" id="CHEBI:44337"/>
        <dbReference type="ChEBI" id="CHEBI:57287"/>
        <dbReference type="ChEBI" id="CHEBI:57288"/>
        <dbReference type="EC" id="2.3.1.1"/>
    </reaction>
</comment>
<comment type="caution">
    <text evidence="8">Lacks conserved residue(s) required for the propagation of feature annotation.</text>
</comment>
<dbReference type="NCBIfam" id="NF003802">
    <property type="entry name" value="PRK05388.1"/>
    <property type="match status" value="1"/>
</dbReference>
<proteinExistence type="inferred from homology"/>
<sequence>MTSDITITPHSPGIADVPGFHCAGVACDVRCNDDSRLDLALVYSKTPCTAAGVFTTNDIKAAPVVLDQELLAGGGDFHGIVINSGNANACTGTQGMADARAMLEKAEAVCGAPEKSFFVCSTGRIGRVLPMENVLRGIDEAATVLDDSAAQSKAAAEAILTSDTRSKTVTAQFDWEGETITVAGMAKGAGMIEPNMATMLAFIATDAKVSHALLSASLKSANTTSFNAITVDGDMSTNDTVLFLANGESGVEITSQNAELAELFIEAVKAVCKDLALKIAGDGERITKLVQVIVEGAKDVSSAEKVARAIGNSLLVKTSWYGSDPNWGRLLDAAGYARVGIIEEKIDLAYVPGIPMSGAFEGSVPALTQGQPQDDNLSQWKEIVSEKEFTIHLNLNLGSEKFTLYSTDLSEGYVDFNKSE</sequence>
<evidence type="ECO:0000256" key="7">
    <source>
        <dbReference type="ARBA" id="ARBA00023315"/>
    </source>
</evidence>
<feature type="binding site" evidence="8">
    <location>
        <position position="417"/>
    </location>
    <ligand>
        <name>substrate</name>
    </ligand>
</feature>
<dbReference type="CDD" id="cd02152">
    <property type="entry name" value="OAT"/>
    <property type="match status" value="1"/>
</dbReference>
<dbReference type="Gene3D" id="3.60.70.12">
    <property type="entry name" value="L-amino peptidase D-ALA esterase/amidase"/>
    <property type="match status" value="1"/>
</dbReference>
<keyword evidence="4 8" id="KW-0028">Amino-acid biosynthesis</keyword>
<feature type="chain" id="PRO_5042650963" description="Arginine biosynthesis bifunctional protein ArgJ alpha chain" evidence="8">
    <location>
        <begin position="1"/>
        <end position="197"/>
    </location>
</feature>
<dbReference type="InterPro" id="IPR002813">
    <property type="entry name" value="Arg_biosynth_ArgJ"/>
</dbReference>
<evidence type="ECO:0000313" key="10">
    <source>
        <dbReference type="Proteomes" id="UP001304300"/>
    </source>
</evidence>
<organism evidence="9 10">
    <name type="scientific">Rubellicoccus peritrichatus</name>
    <dbReference type="NCBI Taxonomy" id="3080537"/>
    <lineage>
        <taxon>Bacteria</taxon>
        <taxon>Pseudomonadati</taxon>
        <taxon>Verrucomicrobiota</taxon>
        <taxon>Opitutia</taxon>
        <taxon>Puniceicoccales</taxon>
        <taxon>Cerasicoccaceae</taxon>
        <taxon>Rubellicoccus</taxon>
    </lineage>
</organism>
<dbReference type="GO" id="GO:0005737">
    <property type="term" value="C:cytoplasm"/>
    <property type="evidence" value="ECO:0007669"/>
    <property type="project" value="UniProtKB-SubCell"/>
</dbReference>
<dbReference type="GO" id="GO:0004042">
    <property type="term" value="F:L-glutamate N-acetyltransferase activity"/>
    <property type="evidence" value="ECO:0007669"/>
    <property type="project" value="UniProtKB-UniRule"/>
</dbReference>
<dbReference type="GO" id="GO:0006526">
    <property type="term" value="P:L-arginine biosynthetic process"/>
    <property type="evidence" value="ECO:0007669"/>
    <property type="project" value="UniProtKB-UniRule"/>
</dbReference>
<comment type="similarity">
    <text evidence="1 8">Belongs to the ArgJ family.</text>
</comment>
<dbReference type="FunFam" id="3.60.70.12:FF:000001">
    <property type="entry name" value="Arginine biosynthesis bifunctional protein ArgJ, chloroplastic"/>
    <property type="match status" value="1"/>
</dbReference>
<dbReference type="Gene3D" id="3.30.2330.10">
    <property type="entry name" value="arginine biosynthesis bifunctional protein suprefamily"/>
    <property type="match status" value="1"/>
</dbReference>
<comment type="subunit">
    <text evidence="2 8">Heterotetramer of two alpha and two beta chains.</text>
</comment>
<keyword evidence="7 8" id="KW-0012">Acyltransferase</keyword>
<evidence type="ECO:0000256" key="6">
    <source>
        <dbReference type="ARBA" id="ARBA00022813"/>
    </source>
</evidence>
<feature type="site" description="Involved in the stabilization of negative charge on the oxyanion by the formation of the oxyanion hole" evidence="8">
    <location>
        <position position="122"/>
    </location>
</feature>
<dbReference type="Pfam" id="PF01960">
    <property type="entry name" value="ArgJ"/>
    <property type="match status" value="1"/>
</dbReference>
<keyword evidence="8" id="KW-0963">Cytoplasm</keyword>
<feature type="binding site" evidence="8">
    <location>
        <position position="284"/>
    </location>
    <ligand>
        <name>substrate</name>
    </ligand>
</feature>
<comment type="subcellular location">
    <subcellularLocation>
        <location evidence="8">Cytoplasm</location>
    </subcellularLocation>
</comment>
<evidence type="ECO:0000256" key="1">
    <source>
        <dbReference type="ARBA" id="ARBA00006774"/>
    </source>
</evidence>
<evidence type="ECO:0000313" key="9">
    <source>
        <dbReference type="EMBL" id="WOO42087.1"/>
    </source>
</evidence>
<dbReference type="PANTHER" id="PTHR23100:SF0">
    <property type="entry name" value="ARGININE BIOSYNTHESIS BIFUNCTIONAL PROTEIN ARGJ, MITOCHONDRIAL"/>
    <property type="match status" value="1"/>
</dbReference>
<protein>
    <recommendedName>
        <fullName evidence="8">Arginine biosynthesis bifunctional protein ArgJ</fullName>
    </recommendedName>
    <domain>
        <recommendedName>
            <fullName evidence="8">Glutamate N-acetyltransferase</fullName>
            <ecNumber evidence="8">2.3.1.35</ecNumber>
        </recommendedName>
        <alternativeName>
            <fullName evidence="8">Ornithine acetyltransferase</fullName>
            <shortName evidence="8">OATase</shortName>
        </alternativeName>
        <alternativeName>
            <fullName evidence="8">Ornithine transacetylase</fullName>
        </alternativeName>
    </domain>
    <domain>
        <recommendedName>
            <fullName evidence="8">Amino-acid acetyltransferase</fullName>
            <ecNumber evidence="8">2.3.1.1</ecNumber>
        </recommendedName>
        <alternativeName>
            <fullName evidence="8">N-acetylglutamate synthase</fullName>
            <shortName evidence="8">AGSase</shortName>
        </alternativeName>
    </domain>
    <component>
        <recommendedName>
            <fullName evidence="8">Arginine biosynthesis bifunctional protein ArgJ alpha chain</fullName>
        </recommendedName>
    </component>
    <component>
        <recommendedName>
            <fullName evidence="8">Arginine biosynthesis bifunctional protein ArgJ beta chain</fullName>
        </recommendedName>
    </component>
</protein>
<dbReference type="EC" id="2.3.1.1" evidence="8"/>
<keyword evidence="3 8" id="KW-0055">Arginine biosynthesis</keyword>
<gene>
    <name evidence="8 9" type="primary">argJ</name>
    <name evidence="9" type="ORF">RZN69_03235</name>
</gene>
<keyword evidence="8" id="KW-0511">Multifunctional enzyme</keyword>
<feature type="chain" id="PRO_5042650964" description="Arginine biosynthesis bifunctional protein ArgJ beta chain" evidence="8">
    <location>
        <begin position="198"/>
        <end position="420"/>
    </location>
</feature>
<comment type="pathway">
    <text evidence="8">Amino-acid biosynthesis; L-arginine biosynthesis; L-ornithine and N-acetyl-L-glutamate from L-glutamate and N(2)-acetyl-L-ornithine (cyclic): step 1/1.</text>
</comment>
<dbReference type="PANTHER" id="PTHR23100">
    <property type="entry name" value="ARGININE BIOSYNTHESIS BIFUNCTIONAL PROTEIN ARGJ"/>
    <property type="match status" value="1"/>
</dbReference>
<feature type="site" description="Cleavage; by autolysis" evidence="8">
    <location>
        <begin position="197"/>
        <end position="198"/>
    </location>
</feature>